<evidence type="ECO:0000313" key="3">
    <source>
        <dbReference type="Proteomes" id="UP001054857"/>
    </source>
</evidence>
<feature type="region of interest" description="Disordered" evidence="1">
    <location>
        <begin position="135"/>
        <end position="252"/>
    </location>
</feature>
<dbReference type="Proteomes" id="UP001054857">
    <property type="component" value="Unassembled WGS sequence"/>
</dbReference>
<dbReference type="Gene3D" id="1.25.40.10">
    <property type="entry name" value="Tetratricopeptide repeat domain"/>
    <property type="match status" value="1"/>
</dbReference>
<evidence type="ECO:0000313" key="2">
    <source>
        <dbReference type="EMBL" id="GFR45126.1"/>
    </source>
</evidence>
<feature type="compositionally biased region" description="Polar residues" evidence="1">
    <location>
        <begin position="180"/>
        <end position="192"/>
    </location>
</feature>
<organism evidence="2 3">
    <name type="scientific">Astrephomene gubernaculifera</name>
    <dbReference type="NCBI Taxonomy" id="47775"/>
    <lineage>
        <taxon>Eukaryota</taxon>
        <taxon>Viridiplantae</taxon>
        <taxon>Chlorophyta</taxon>
        <taxon>core chlorophytes</taxon>
        <taxon>Chlorophyceae</taxon>
        <taxon>CS clade</taxon>
        <taxon>Chlamydomonadales</taxon>
        <taxon>Astrephomenaceae</taxon>
        <taxon>Astrephomene</taxon>
    </lineage>
</organism>
<dbReference type="SUPFAM" id="SSF48452">
    <property type="entry name" value="TPR-like"/>
    <property type="match status" value="1"/>
</dbReference>
<protein>
    <submittedName>
        <fullName evidence="2">Uncharacterized protein</fullName>
    </submittedName>
</protein>
<evidence type="ECO:0000256" key="1">
    <source>
        <dbReference type="SAM" id="MobiDB-lite"/>
    </source>
</evidence>
<dbReference type="EMBL" id="BMAR01000009">
    <property type="protein sequence ID" value="GFR45126.1"/>
    <property type="molecule type" value="Genomic_DNA"/>
</dbReference>
<feature type="non-terminal residue" evidence="2">
    <location>
        <position position="1"/>
    </location>
</feature>
<feature type="region of interest" description="Disordered" evidence="1">
    <location>
        <begin position="569"/>
        <end position="591"/>
    </location>
</feature>
<gene>
    <name evidence="2" type="ORF">Agub_g6506</name>
</gene>
<keyword evidence="3" id="KW-1185">Reference proteome</keyword>
<dbReference type="InterPro" id="IPR011990">
    <property type="entry name" value="TPR-like_helical_dom_sf"/>
</dbReference>
<reference evidence="2 3" key="1">
    <citation type="journal article" date="2021" name="Sci. Rep.">
        <title>Genome sequencing of the multicellular alga Astrephomene provides insights into convergent evolution of germ-soma differentiation.</title>
        <authorList>
            <person name="Yamashita S."/>
            <person name="Yamamoto K."/>
            <person name="Matsuzaki R."/>
            <person name="Suzuki S."/>
            <person name="Yamaguchi H."/>
            <person name="Hirooka S."/>
            <person name="Minakuchi Y."/>
            <person name="Miyagishima S."/>
            <person name="Kawachi M."/>
            <person name="Toyoda A."/>
            <person name="Nozaki H."/>
        </authorList>
    </citation>
    <scope>NUCLEOTIDE SEQUENCE [LARGE SCALE GENOMIC DNA]</scope>
    <source>
        <strain evidence="2 3">NIES-4017</strain>
    </source>
</reference>
<accession>A0AAD3HLM0</accession>
<comment type="caution">
    <text evidence="2">The sequence shown here is derived from an EMBL/GenBank/DDBJ whole genome shotgun (WGS) entry which is preliminary data.</text>
</comment>
<feature type="compositionally biased region" description="Basic and acidic residues" evidence="1">
    <location>
        <begin position="569"/>
        <end position="579"/>
    </location>
</feature>
<dbReference type="AlphaFoldDB" id="A0AAD3HLM0"/>
<name>A0AAD3HLM0_9CHLO</name>
<proteinExistence type="predicted"/>
<sequence>MDVALSSSAFAGAAAQQEDTQGLPSYAQFKKHATFRTDLTDFGVDIRQLNRLLAECNYGIAVGGMGLGDLHILFNSIAKRMGVLTYDGVLRLCRLIRPRLVKVEAAIASEEYEDGAGGMGGVRAATGVSNAWAAPASTSQARGGGGPLRPSSAVRRAIQRAESGADYPEAAREANGNGGSDNNATNHQQQQLPGRMVSFKQSEREGDTGTSASGPPGPSLHVRPASASRLLVPASSGADAGPSTSGRSVLPDGLNGLMTLKDPPVLLREHLSPPHCSFPAIAARIAGIQVLYRDGEMTRVALSLRDVQRDWEAAILAGGLSQAIRRPTGHPAPGSSAAEAALMARGEIPSEGRLWLLLMDACCRMMEGRHASARKRLVAAEKIFGDSSLGVDHPYHYCIHLFFGLLGYYEQKYEEAIAKFDSARELAELVCRRAFNLTARRNAAACLNNKGVCHSLLGNRSEAVTAFRAAHQMLRPSGGVPDVPEAVVTQRNLNKALKQGFAVNTSRLRPVSAPPLYSNVGSTLPQKQKLLAFLQSAITIKAPEPVITTPAWCVKVTADDIIARKKAKEAEKKAKAKAKERGKKPDKKLAKAPAFEAMDTYPFASYGVANVKLAVKKGKKKKKA</sequence>